<name>G8R0U2_OWEHD</name>
<dbReference type="KEGG" id="oho:Oweho_2861"/>
<evidence type="ECO:0000313" key="17">
    <source>
        <dbReference type="EMBL" id="AEV33819.1"/>
    </source>
</evidence>
<dbReference type="FunFam" id="2.40.30.30:FF:000003">
    <property type="entry name" value="Riboflavin biosynthesis protein"/>
    <property type="match status" value="1"/>
</dbReference>
<dbReference type="PANTHER" id="PTHR22749">
    <property type="entry name" value="RIBOFLAVIN KINASE/FMN ADENYLYLTRANSFERASE"/>
    <property type="match status" value="1"/>
</dbReference>
<keyword evidence="7 15" id="KW-0548">Nucleotidyltransferase</keyword>
<evidence type="ECO:0000313" key="18">
    <source>
        <dbReference type="Proteomes" id="UP000005631"/>
    </source>
</evidence>
<keyword evidence="12" id="KW-0511">Multifunctional enzyme</keyword>
<comment type="pathway">
    <text evidence="2 15">Cofactor biosynthesis; FAD biosynthesis; FAD from FMN: step 1/1.</text>
</comment>
<dbReference type="NCBIfam" id="TIGR00083">
    <property type="entry name" value="ribF"/>
    <property type="match status" value="1"/>
</dbReference>
<keyword evidence="18" id="KW-1185">Reference proteome</keyword>
<keyword evidence="8 15" id="KW-0547">Nucleotide-binding</keyword>
<evidence type="ECO:0000256" key="11">
    <source>
        <dbReference type="ARBA" id="ARBA00022840"/>
    </source>
</evidence>
<evidence type="ECO:0000256" key="2">
    <source>
        <dbReference type="ARBA" id="ARBA00004726"/>
    </source>
</evidence>
<dbReference type="Pfam" id="PF01687">
    <property type="entry name" value="Flavokinase"/>
    <property type="match status" value="1"/>
</dbReference>
<dbReference type="EC" id="2.7.7.2" evidence="15"/>
<dbReference type="PANTHER" id="PTHR22749:SF6">
    <property type="entry name" value="RIBOFLAVIN KINASE"/>
    <property type="match status" value="1"/>
</dbReference>
<sequence length="312" mass="35292">MKVYFSLEDFQKLDFAAVTTGTFDGVHIGHNKILEQLNQAAATIGGESVLLTFSPHPRIVLQPDVDLKLLSTQKEKIELLKNTGLDHLIIHPFTKEFSRTSSLDFVRNILVNNIGAKKLVIGYDHHFGRNREGSFEHLKEFGPTYGFEVEEISAKDIEDVTVSSTKIRRALNEGDLETANEYLGYDYPITGQVVEGEKIGNTIGFPTANLVAEETYKLIPMDGVYAVEVQFPSALEQKFQGMCNIGMRPTFSGKFKTIEVHIFNFNRNIYGEQMQIVFKRRLRGETKFDSIEALKTQLNNDMEHARKVLSSH</sequence>
<dbReference type="Gene3D" id="3.40.50.620">
    <property type="entry name" value="HUPs"/>
    <property type="match status" value="1"/>
</dbReference>
<dbReference type="InterPro" id="IPR023468">
    <property type="entry name" value="Riboflavin_kinase"/>
</dbReference>
<gene>
    <name evidence="17" type="ordered locus">Oweho_2861</name>
</gene>
<dbReference type="SUPFAM" id="SSF82114">
    <property type="entry name" value="Riboflavin kinase-like"/>
    <property type="match status" value="1"/>
</dbReference>
<dbReference type="GO" id="GO:0005524">
    <property type="term" value="F:ATP binding"/>
    <property type="evidence" value="ECO:0007669"/>
    <property type="project" value="UniProtKB-UniRule"/>
</dbReference>
<dbReference type="GO" id="GO:0006747">
    <property type="term" value="P:FAD biosynthetic process"/>
    <property type="evidence" value="ECO:0007669"/>
    <property type="project" value="UniProtKB-UniRule"/>
</dbReference>
<dbReference type="AlphaFoldDB" id="G8R0U2"/>
<organism evidence="17 18">
    <name type="scientific">Owenweeksia hongkongensis (strain DSM 17368 / CIP 108786 / JCM 12287 / NRRL B-23963 / UST20020801)</name>
    <dbReference type="NCBI Taxonomy" id="926562"/>
    <lineage>
        <taxon>Bacteria</taxon>
        <taxon>Pseudomonadati</taxon>
        <taxon>Bacteroidota</taxon>
        <taxon>Flavobacteriia</taxon>
        <taxon>Flavobacteriales</taxon>
        <taxon>Owenweeksiaceae</taxon>
        <taxon>Owenweeksia</taxon>
    </lineage>
</organism>
<dbReference type="GO" id="GO:0009231">
    <property type="term" value="P:riboflavin biosynthetic process"/>
    <property type="evidence" value="ECO:0007669"/>
    <property type="project" value="InterPro"/>
</dbReference>
<dbReference type="eggNOG" id="COG0196">
    <property type="taxonomic scope" value="Bacteria"/>
</dbReference>
<dbReference type="NCBIfam" id="NF004160">
    <property type="entry name" value="PRK05627.1-3"/>
    <property type="match status" value="1"/>
</dbReference>
<keyword evidence="11 15" id="KW-0067">ATP-binding</keyword>
<dbReference type="GO" id="GO:0008531">
    <property type="term" value="F:riboflavin kinase activity"/>
    <property type="evidence" value="ECO:0007669"/>
    <property type="project" value="UniProtKB-UniRule"/>
</dbReference>
<dbReference type="GO" id="GO:0003919">
    <property type="term" value="F:FMN adenylyltransferase activity"/>
    <property type="evidence" value="ECO:0007669"/>
    <property type="project" value="UniProtKB-UniRule"/>
</dbReference>
<evidence type="ECO:0000256" key="12">
    <source>
        <dbReference type="ARBA" id="ARBA00023268"/>
    </source>
</evidence>
<keyword evidence="5 15" id="KW-0288">FMN</keyword>
<dbReference type="InterPro" id="IPR015864">
    <property type="entry name" value="FAD_synthase"/>
</dbReference>
<comment type="function">
    <text evidence="1">Catalyzes the phosphorylation of riboflavin to FMN followed by the adenylation of FMN to FAD.</text>
</comment>
<evidence type="ECO:0000256" key="15">
    <source>
        <dbReference type="PIRNR" id="PIRNR004491"/>
    </source>
</evidence>
<dbReference type="OrthoDB" id="9803667at2"/>
<comment type="similarity">
    <text evidence="15">Belongs to the ribF family.</text>
</comment>
<comment type="catalytic activity">
    <reaction evidence="13 15">
        <text>riboflavin + ATP = FMN + ADP + H(+)</text>
        <dbReference type="Rhea" id="RHEA:14357"/>
        <dbReference type="ChEBI" id="CHEBI:15378"/>
        <dbReference type="ChEBI" id="CHEBI:30616"/>
        <dbReference type="ChEBI" id="CHEBI:57986"/>
        <dbReference type="ChEBI" id="CHEBI:58210"/>
        <dbReference type="ChEBI" id="CHEBI:456216"/>
        <dbReference type="EC" id="2.7.1.26"/>
    </reaction>
</comment>
<evidence type="ECO:0000256" key="6">
    <source>
        <dbReference type="ARBA" id="ARBA00022679"/>
    </source>
</evidence>
<comment type="catalytic activity">
    <reaction evidence="14 15">
        <text>FMN + ATP + H(+) = FAD + diphosphate</text>
        <dbReference type="Rhea" id="RHEA:17237"/>
        <dbReference type="ChEBI" id="CHEBI:15378"/>
        <dbReference type="ChEBI" id="CHEBI:30616"/>
        <dbReference type="ChEBI" id="CHEBI:33019"/>
        <dbReference type="ChEBI" id="CHEBI:57692"/>
        <dbReference type="ChEBI" id="CHEBI:58210"/>
        <dbReference type="EC" id="2.7.7.2"/>
    </reaction>
</comment>
<dbReference type="FunFam" id="3.40.50.620:FF:000021">
    <property type="entry name" value="Riboflavin biosynthesis protein"/>
    <property type="match status" value="1"/>
</dbReference>
<dbReference type="PATRIC" id="fig|926562.3.peg.2878"/>
<evidence type="ECO:0000256" key="8">
    <source>
        <dbReference type="ARBA" id="ARBA00022741"/>
    </source>
</evidence>
<evidence type="ECO:0000256" key="10">
    <source>
        <dbReference type="ARBA" id="ARBA00022827"/>
    </source>
</evidence>
<evidence type="ECO:0000256" key="5">
    <source>
        <dbReference type="ARBA" id="ARBA00022643"/>
    </source>
</evidence>
<accession>G8R0U2</accession>
<dbReference type="InterPro" id="IPR002606">
    <property type="entry name" value="Riboflavin_kinase_bac"/>
</dbReference>
<keyword evidence="9 15" id="KW-0418">Kinase</keyword>
<evidence type="ECO:0000256" key="7">
    <source>
        <dbReference type="ARBA" id="ARBA00022695"/>
    </source>
</evidence>
<dbReference type="GO" id="GO:0009398">
    <property type="term" value="P:FMN biosynthetic process"/>
    <property type="evidence" value="ECO:0007669"/>
    <property type="project" value="UniProtKB-UniRule"/>
</dbReference>
<dbReference type="InterPro" id="IPR015865">
    <property type="entry name" value="Riboflavin_kinase_bac/euk"/>
</dbReference>
<evidence type="ECO:0000256" key="14">
    <source>
        <dbReference type="ARBA" id="ARBA00049494"/>
    </source>
</evidence>
<dbReference type="UniPathway" id="UPA00276">
    <property type="reaction ID" value="UER00406"/>
</dbReference>
<dbReference type="Pfam" id="PF06574">
    <property type="entry name" value="FAD_syn"/>
    <property type="match status" value="1"/>
</dbReference>
<keyword evidence="4 15" id="KW-0285">Flavoprotein</keyword>
<evidence type="ECO:0000256" key="4">
    <source>
        <dbReference type="ARBA" id="ARBA00022630"/>
    </source>
</evidence>
<keyword evidence="6 15" id="KW-0808">Transferase</keyword>
<dbReference type="NCBIfam" id="NF004162">
    <property type="entry name" value="PRK05627.1-5"/>
    <property type="match status" value="1"/>
</dbReference>
<dbReference type="UniPathway" id="UPA00277">
    <property type="reaction ID" value="UER00407"/>
</dbReference>
<dbReference type="InterPro" id="IPR014729">
    <property type="entry name" value="Rossmann-like_a/b/a_fold"/>
</dbReference>
<dbReference type="InterPro" id="IPR023465">
    <property type="entry name" value="Riboflavin_kinase_dom_sf"/>
</dbReference>
<dbReference type="HOGENOM" id="CLU_048437_0_2_10"/>
<dbReference type="EMBL" id="CP003156">
    <property type="protein sequence ID" value="AEV33819.1"/>
    <property type="molecule type" value="Genomic_DNA"/>
</dbReference>
<dbReference type="SUPFAM" id="SSF52374">
    <property type="entry name" value="Nucleotidylyl transferase"/>
    <property type="match status" value="1"/>
</dbReference>
<dbReference type="RefSeq" id="WP_014203168.1">
    <property type="nucleotide sequence ID" value="NC_016599.1"/>
</dbReference>
<dbReference type="Proteomes" id="UP000005631">
    <property type="component" value="Chromosome"/>
</dbReference>
<dbReference type="STRING" id="926562.Oweho_2861"/>
<comment type="pathway">
    <text evidence="3 15">Cofactor biosynthesis; FMN biosynthesis; FMN from riboflavin (ATP route): step 1/1.</text>
</comment>
<evidence type="ECO:0000256" key="9">
    <source>
        <dbReference type="ARBA" id="ARBA00022777"/>
    </source>
</evidence>
<keyword evidence="10 15" id="KW-0274">FAD</keyword>
<evidence type="ECO:0000256" key="3">
    <source>
        <dbReference type="ARBA" id="ARBA00005201"/>
    </source>
</evidence>
<reference evidence="17 18" key="1">
    <citation type="journal article" date="2012" name="Stand. Genomic Sci.">
        <title>Genome sequence of the orange-pigmented seawater bacterium Owenweeksia hongkongensis type strain (UST20020801(T)).</title>
        <authorList>
            <person name="Riedel T."/>
            <person name="Held B."/>
            <person name="Nolan M."/>
            <person name="Lucas S."/>
            <person name="Lapidus A."/>
            <person name="Tice H."/>
            <person name="Del Rio T.G."/>
            <person name="Cheng J.F."/>
            <person name="Han C."/>
            <person name="Tapia R."/>
            <person name="Goodwin L.A."/>
            <person name="Pitluck S."/>
            <person name="Liolios K."/>
            <person name="Mavromatis K."/>
            <person name="Pagani I."/>
            <person name="Ivanova N."/>
            <person name="Mikhailova N."/>
            <person name="Pati A."/>
            <person name="Chen A."/>
            <person name="Palaniappan K."/>
            <person name="Rohde M."/>
            <person name="Tindall B.J."/>
            <person name="Detter J.C."/>
            <person name="Goker M."/>
            <person name="Woyke T."/>
            <person name="Bristow J."/>
            <person name="Eisen J.A."/>
            <person name="Markowitz V."/>
            <person name="Hugenholtz P."/>
            <person name="Klenk H.P."/>
            <person name="Kyrpides N.C."/>
        </authorList>
    </citation>
    <scope>NUCLEOTIDE SEQUENCE</scope>
    <source>
        <strain evidence="18">DSM 17368 / JCM 12287 / NRRL B-23963</strain>
    </source>
</reference>
<protein>
    <recommendedName>
        <fullName evidence="15">Riboflavin biosynthesis protein</fullName>
    </recommendedName>
    <domain>
        <recommendedName>
            <fullName evidence="15">Riboflavin kinase</fullName>
            <ecNumber evidence="15">2.7.1.26</ecNumber>
        </recommendedName>
        <alternativeName>
            <fullName evidence="15">Flavokinase</fullName>
        </alternativeName>
    </domain>
    <domain>
        <recommendedName>
            <fullName evidence="15">FMN adenylyltransferase</fullName>
            <ecNumber evidence="15">2.7.7.2</ecNumber>
        </recommendedName>
        <alternativeName>
            <fullName evidence="15">FAD pyrophosphorylase</fullName>
        </alternativeName>
        <alternativeName>
            <fullName evidence="15">FAD synthase</fullName>
        </alternativeName>
    </domain>
</protein>
<dbReference type="CDD" id="cd02064">
    <property type="entry name" value="FAD_synthetase_N"/>
    <property type="match status" value="1"/>
</dbReference>
<proteinExistence type="inferred from homology"/>
<dbReference type="PIRSF" id="PIRSF004491">
    <property type="entry name" value="FAD_Synth"/>
    <property type="match status" value="1"/>
</dbReference>
<evidence type="ECO:0000259" key="16">
    <source>
        <dbReference type="SMART" id="SM00904"/>
    </source>
</evidence>
<evidence type="ECO:0000256" key="13">
    <source>
        <dbReference type="ARBA" id="ARBA00047880"/>
    </source>
</evidence>
<dbReference type="Gene3D" id="2.40.30.30">
    <property type="entry name" value="Riboflavin kinase-like"/>
    <property type="match status" value="1"/>
</dbReference>
<dbReference type="SMART" id="SM00904">
    <property type="entry name" value="Flavokinase"/>
    <property type="match status" value="1"/>
</dbReference>
<dbReference type="EC" id="2.7.1.26" evidence="15"/>
<evidence type="ECO:0000256" key="1">
    <source>
        <dbReference type="ARBA" id="ARBA00002121"/>
    </source>
</evidence>
<feature type="domain" description="Riboflavin kinase" evidence="16">
    <location>
        <begin position="182"/>
        <end position="310"/>
    </location>
</feature>